<evidence type="ECO:0000256" key="8">
    <source>
        <dbReference type="ARBA" id="ARBA00022692"/>
    </source>
</evidence>
<evidence type="ECO:0000256" key="7">
    <source>
        <dbReference type="ARBA" id="ARBA00022475"/>
    </source>
</evidence>
<keyword evidence="17" id="KW-1185">Reference proteome</keyword>
<dbReference type="PANTHER" id="PTHR12101">
    <property type="entry name" value="POPEYE DOMAIN CONTAINING PROTEIN"/>
    <property type="match status" value="1"/>
</dbReference>
<dbReference type="InterPro" id="IPR055272">
    <property type="entry name" value="POPDC1-3_dom"/>
</dbReference>
<evidence type="ECO:0000256" key="4">
    <source>
        <dbReference type="ARBA" id="ARBA00007146"/>
    </source>
</evidence>
<evidence type="ECO:0000256" key="12">
    <source>
        <dbReference type="ARBA" id="ARBA00023136"/>
    </source>
</evidence>
<evidence type="ECO:0000256" key="3">
    <source>
        <dbReference type="ARBA" id="ARBA00004435"/>
    </source>
</evidence>
<dbReference type="InterPro" id="IPR018490">
    <property type="entry name" value="cNMP-bd_dom_sf"/>
</dbReference>
<comment type="similarity">
    <text evidence="4">Belongs to the popeye family.</text>
</comment>
<evidence type="ECO:0000256" key="6">
    <source>
        <dbReference type="ARBA" id="ARBA00022473"/>
    </source>
</evidence>
<reference evidence="16 17" key="1">
    <citation type="submission" date="2022-01" db="EMBL/GenBank/DDBJ databases">
        <title>A chromosomal length assembly of Cordylochernes scorpioides.</title>
        <authorList>
            <person name="Zeh D."/>
            <person name="Zeh J."/>
        </authorList>
    </citation>
    <scope>NUCLEOTIDE SEQUENCE [LARGE SCALE GENOMIC DNA]</scope>
    <source>
        <strain evidence="16">IN4F17</strain>
        <tissue evidence="16">Whole Body</tissue>
    </source>
</reference>
<dbReference type="Pfam" id="PF04831">
    <property type="entry name" value="POPDC1-3"/>
    <property type="match status" value="1"/>
</dbReference>
<evidence type="ECO:0000256" key="1">
    <source>
        <dbReference type="ARBA" id="ARBA00004124"/>
    </source>
</evidence>
<evidence type="ECO:0000313" key="17">
    <source>
        <dbReference type="Proteomes" id="UP001235939"/>
    </source>
</evidence>
<comment type="subcellular location">
    <subcellularLocation>
        <location evidence="3">Cell junction</location>
        <location evidence="3">Tight junction</location>
    </subcellularLocation>
    <subcellularLocation>
        <location evidence="1">Lateral cell membrane</location>
    </subcellularLocation>
    <subcellularLocation>
        <location evidence="2">Membrane</location>
        <topology evidence="2">Multi-pass membrane protein</topology>
    </subcellularLocation>
</comment>
<dbReference type="SUPFAM" id="SSF51206">
    <property type="entry name" value="cAMP-binding domain-like"/>
    <property type="match status" value="1"/>
</dbReference>
<keyword evidence="8" id="KW-0812">Transmembrane</keyword>
<keyword evidence="6" id="KW-0217">Developmental protein</keyword>
<keyword evidence="11" id="KW-1133">Transmembrane helix</keyword>
<evidence type="ECO:0000256" key="9">
    <source>
        <dbReference type="ARBA" id="ARBA00022889"/>
    </source>
</evidence>
<evidence type="ECO:0000259" key="15">
    <source>
        <dbReference type="Pfam" id="PF04831"/>
    </source>
</evidence>
<evidence type="ECO:0000256" key="11">
    <source>
        <dbReference type="ARBA" id="ARBA00022989"/>
    </source>
</evidence>
<evidence type="ECO:0000256" key="2">
    <source>
        <dbReference type="ARBA" id="ARBA00004141"/>
    </source>
</evidence>
<dbReference type="EMBL" id="CP092863">
    <property type="protein sequence ID" value="UYV61132.1"/>
    <property type="molecule type" value="Genomic_DNA"/>
</dbReference>
<keyword evidence="13" id="KW-0325">Glycoprotein</keyword>
<accession>A0ABY6JXQ6</accession>
<name>A0ABY6JXQ6_9ARAC</name>
<proteinExistence type="inferred from homology"/>
<keyword evidence="12" id="KW-0472">Membrane</keyword>
<dbReference type="Proteomes" id="UP001235939">
    <property type="component" value="Chromosome 01"/>
</dbReference>
<organism evidence="16 17">
    <name type="scientific">Cordylochernes scorpioides</name>
    <dbReference type="NCBI Taxonomy" id="51811"/>
    <lineage>
        <taxon>Eukaryota</taxon>
        <taxon>Metazoa</taxon>
        <taxon>Ecdysozoa</taxon>
        <taxon>Arthropoda</taxon>
        <taxon>Chelicerata</taxon>
        <taxon>Arachnida</taxon>
        <taxon>Pseudoscorpiones</taxon>
        <taxon>Cheliferoidea</taxon>
        <taxon>Chernetidae</taxon>
        <taxon>Cordylochernes</taxon>
    </lineage>
</organism>
<evidence type="ECO:0000256" key="10">
    <source>
        <dbReference type="ARBA" id="ARBA00022949"/>
    </source>
</evidence>
<evidence type="ECO:0000313" key="16">
    <source>
        <dbReference type="EMBL" id="UYV61132.1"/>
    </source>
</evidence>
<protein>
    <submittedName>
        <fullName evidence="16">BVES</fullName>
    </submittedName>
</protein>
<keyword evidence="10" id="KW-0965">Cell junction</keyword>
<keyword evidence="9" id="KW-0130">Cell adhesion</keyword>
<dbReference type="PANTHER" id="PTHR12101:SF17">
    <property type="entry name" value="BLOOD VESSEL EPICARDIAL SUBSTANCE"/>
    <property type="match status" value="1"/>
</dbReference>
<gene>
    <name evidence="16" type="ORF">LAZ67_1003538</name>
</gene>
<sequence>MYRMEGLAGANVTMAVVAPSCAEWPATGHALVQAANACYAAAFLAPHRLLLRSSLALGFLLASLWAALEACAPDLLAWNLAFLLTNGGHALYLAWVCIPPRFVAELEELYSRLFLPFKVSRRHFKELIREVELHELEAGDPFSEEGITRADQGLSVLLSGRLKVTCQGVLLHYVDPWEFVDSPEWEATPSDTDGLFQVTIKATSRCRYAHWPRTRLTVTLASSPYLSFILRCLVGRDVAHKLYSLAEVDRSPQPPAASLARSRSVDYVHTGSEGRVRSALWRRGSSAVTENLGAPQSRSPATLTVPQIPL</sequence>
<feature type="domain" description="POPDC1-3" evidence="15">
    <location>
        <begin position="29"/>
        <end position="247"/>
    </location>
</feature>
<evidence type="ECO:0000256" key="14">
    <source>
        <dbReference type="SAM" id="MobiDB-lite"/>
    </source>
</evidence>
<keyword evidence="7" id="KW-1003">Cell membrane</keyword>
<evidence type="ECO:0000256" key="13">
    <source>
        <dbReference type="ARBA" id="ARBA00023180"/>
    </source>
</evidence>
<dbReference type="InterPro" id="IPR006916">
    <property type="entry name" value="POPDC1-3"/>
</dbReference>
<evidence type="ECO:0000256" key="5">
    <source>
        <dbReference type="ARBA" id="ARBA00022427"/>
    </source>
</evidence>
<keyword evidence="5" id="KW-0796">Tight junction</keyword>
<feature type="region of interest" description="Disordered" evidence="14">
    <location>
        <begin position="290"/>
        <end position="310"/>
    </location>
</feature>